<keyword evidence="1" id="KW-0812">Transmembrane</keyword>
<evidence type="ECO:0000256" key="1">
    <source>
        <dbReference type="SAM" id="Phobius"/>
    </source>
</evidence>
<reference evidence="2 3" key="1">
    <citation type="submission" date="2021-01" db="EMBL/GenBank/DDBJ databases">
        <title>Whole genome shotgun sequence of Plantactinospora endophytica NBRC 110450.</title>
        <authorList>
            <person name="Komaki H."/>
            <person name="Tamura T."/>
        </authorList>
    </citation>
    <scope>NUCLEOTIDE SEQUENCE [LARGE SCALE GENOMIC DNA]</scope>
    <source>
        <strain evidence="2 3">NBRC 110450</strain>
    </source>
</reference>
<feature type="transmembrane region" description="Helical" evidence="1">
    <location>
        <begin position="39"/>
        <end position="58"/>
    </location>
</feature>
<keyword evidence="1" id="KW-1133">Transmembrane helix</keyword>
<protein>
    <submittedName>
        <fullName evidence="2">Uncharacterized protein</fullName>
    </submittedName>
</protein>
<feature type="transmembrane region" description="Helical" evidence="1">
    <location>
        <begin position="65"/>
        <end position="87"/>
    </location>
</feature>
<name>A0ABQ4DZT2_9ACTN</name>
<feature type="transmembrane region" description="Helical" evidence="1">
    <location>
        <begin position="7"/>
        <end position="27"/>
    </location>
</feature>
<dbReference type="Proteomes" id="UP000646749">
    <property type="component" value="Unassembled WGS sequence"/>
</dbReference>
<proteinExistence type="predicted"/>
<evidence type="ECO:0000313" key="3">
    <source>
        <dbReference type="Proteomes" id="UP000646749"/>
    </source>
</evidence>
<dbReference type="EMBL" id="BONW01000013">
    <property type="protein sequence ID" value="GIG87954.1"/>
    <property type="molecule type" value="Genomic_DNA"/>
</dbReference>
<comment type="caution">
    <text evidence="2">The sequence shown here is derived from an EMBL/GenBank/DDBJ whole genome shotgun (WGS) entry which is preliminary data.</text>
</comment>
<keyword evidence="3" id="KW-1185">Reference proteome</keyword>
<accession>A0ABQ4DZT2</accession>
<sequence>MQKQVRTLGLPWIALIGLALLAVPRVVLHDLDVIQEGDFVNLLLVFVPPVIWIMVALAARVPKPFLTLLVVGGLYGVFLALVHQLLWDRSGAADATLGGNLENELSPGTEELVIRVFATFSGLLTGLLVGAVAGLVAWGASRLVRGGTRG</sequence>
<gene>
    <name evidence="2" type="ORF">Pen02_28900</name>
</gene>
<evidence type="ECO:0000313" key="2">
    <source>
        <dbReference type="EMBL" id="GIG87954.1"/>
    </source>
</evidence>
<organism evidence="2 3">
    <name type="scientific">Plantactinospora endophytica</name>
    <dbReference type="NCBI Taxonomy" id="673535"/>
    <lineage>
        <taxon>Bacteria</taxon>
        <taxon>Bacillati</taxon>
        <taxon>Actinomycetota</taxon>
        <taxon>Actinomycetes</taxon>
        <taxon>Micromonosporales</taxon>
        <taxon>Micromonosporaceae</taxon>
        <taxon>Plantactinospora</taxon>
    </lineage>
</organism>
<keyword evidence="1" id="KW-0472">Membrane</keyword>
<feature type="transmembrane region" description="Helical" evidence="1">
    <location>
        <begin position="112"/>
        <end position="140"/>
    </location>
</feature>
<dbReference type="RefSeq" id="WP_203866483.1">
    <property type="nucleotide sequence ID" value="NZ_BONW01000013.1"/>
</dbReference>